<dbReference type="PANTHER" id="PTHR30332:SF17">
    <property type="entry name" value="TYPE IV PILIATION SYSTEM PROTEIN DR_0774-RELATED"/>
    <property type="match status" value="1"/>
</dbReference>
<dbReference type="Pfam" id="PF07660">
    <property type="entry name" value="STN"/>
    <property type="match status" value="1"/>
</dbReference>
<keyword evidence="2" id="KW-0472">Membrane</keyword>
<reference evidence="6 7" key="1">
    <citation type="submission" date="2017-06" db="EMBL/GenBank/DDBJ databases">
        <authorList>
            <person name="Kim H.J."/>
            <person name="Triplett B.A."/>
        </authorList>
    </citation>
    <scope>NUCLEOTIDE SEQUENCE [LARGE SCALE GENOMIC DNA]</scope>
    <source>
        <strain evidence="6 7">U15</strain>
    </source>
</reference>
<evidence type="ECO:0000259" key="5">
    <source>
        <dbReference type="SMART" id="SM00965"/>
    </source>
</evidence>
<name>A0A239HMA0_9BURK</name>
<dbReference type="Proteomes" id="UP000198284">
    <property type="component" value="Unassembled WGS sequence"/>
</dbReference>
<keyword evidence="1" id="KW-0813">Transport</keyword>
<organism evidence="6 7">
    <name type="scientific">Noviherbaspirillum humi</name>
    <dbReference type="NCBI Taxonomy" id="1688639"/>
    <lineage>
        <taxon>Bacteria</taxon>
        <taxon>Pseudomonadati</taxon>
        <taxon>Pseudomonadota</taxon>
        <taxon>Betaproteobacteria</taxon>
        <taxon>Burkholderiales</taxon>
        <taxon>Oxalobacteraceae</taxon>
        <taxon>Noviherbaspirillum</taxon>
    </lineage>
</organism>
<dbReference type="GO" id="GO:0019867">
    <property type="term" value="C:outer membrane"/>
    <property type="evidence" value="ECO:0007669"/>
    <property type="project" value="InterPro"/>
</dbReference>
<dbReference type="GO" id="GO:0009297">
    <property type="term" value="P:pilus assembly"/>
    <property type="evidence" value="ECO:0007669"/>
    <property type="project" value="InterPro"/>
</dbReference>
<dbReference type="AlphaFoldDB" id="A0A239HMA0"/>
<evidence type="ECO:0000313" key="7">
    <source>
        <dbReference type="Proteomes" id="UP000198284"/>
    </source>
</evidence>
<evidence type="ECO:0000256" key="4">
    <source>
        <dbReference type="SAM" id="MobiDB-lite"/>
    </source>
</evidence>
<dbReference type="Gene3D" id="3.30.1370.130">
    <property type="match status" value="1"/>
</dbReference>
<feature type="domain" description="Secretin/TonB short N-terminal" evidence="5">
    <location>
        <begin position="98"/>
        <end position="146"/>
    </location>
</feature>
<accession>A0A239HMA0</accession>
<evidence type="ECO:0000313" key="6">
    <source>
        <dbReference type="EMBL" id="SNS82467.1"/>
    </source>
</evidence>
<proteinExistence type="predicted"/>
<gene>
    <name evidence="6" type="ORF">SAMN06265795_10765</name>
</gene>
<evidence type="ECO:0000256" key="1">
    <source>
        <dbReference type="ARBA" id="ARBA00022448"/>
    </source>
</evidence>
<protein>
    <submittedName>
        <fullName evidence="6">MSHA biogenesis protein MshL</fullName>
    </submittedName>
</protein>
<dbReference type="InterPro" id="IPR011514">
    <property type="entry name" value="Secretin_N_2"/>
</dbReference>
<keyword evidence="7" id="KW-1185">Reference proteome</keyword>
<dbReference type="OrthoDB" id="9779724at2"/>
<dbReference type="InterPro" id="IPR050810">
    <property type="entry name" value="Bact_Secretion_Sys_Channel"/>
</dbReference>
<dbReference type="InterPro" id="IPR011662">
    <property type="entry name" value="Secretin/TonB_short_N"/>
</dbReference>
<feature type="compositionally biased region" description="Polar residues" evidence="4">
    <location>
        <begin position="164"/>
        <end position="195"/>
    </location>
</feature>
<sequence length="612" mass="63833">MKRSLIALLTASIAACSTAPSRQTYDAIQDELAKAAASAARPAKPAAPVPSAVSEALIAPPRPQAAPAEAPGRERFSVSFNEVPAKQFFAAIGANTRYNILVHPDVSGTISATLKNVTLFEALDAIRELYGYDYSAEGNRIVVKPLTMQTRVFHVNYLNGSRVGSSETRVNAGTSTAGQQPTGAPQTAFPNTAPTGQAPFPGITSPYPPTSPTGGTAVGALPGSRVSSNLTSDFWGELRDAIRAIVGVADERTPGGQNGDGRSVVISRQSGVVVVRAMPEELRAVAQYLKAAQLSVERQVILEAKILEVQLNDSFQSGINWASFANILGNPSAIGFVAPGTGLVPANVSRNLSTTLNTTNIATGAIGATTVTAATGAALAAAGNAAGSVFGLAFQTNNFAAMLSFLETQGNVHVLSSPRIATLNNQKAILKVGTDDFFVTKVSSNTQTSTTGTIVTPDVTLQQFFSGVVLDVTPQIDEQDNITLHVHPSVTQVSTVNKQLDLGQLGTLNLPLASSNTSETDSVVRGQNGQIIAIGGLMRQATTNDRSQIPGAGDAPGIGGLFRSTSRVNQKRELVILIKPTIVDSNTNWAGDILESQRRMQTLDPQGGGALR</sequence>
<evidence type="ECO:0000256" key="2">
    <source>
        <dbReference type="ARBA" id="ARBA00023136"/>
    </source>
</evidence>
<feature type="region of interest" description="Disordered" evidence="4">
    <location>
        <begin position="164"/>
        <end position="220"/>
    </location>
</feature>
<dbReference type="NCBIfam" id="TIGR02519">
    <property type="entry name" value="pilus_MshL"/>
    <property type="match status" value="1"/>
</dbReference>
<dbReference type="GO" id="GO:0009306">
    <property type="term" value="P:protein secretion"/>
    <property type="evidence" value="ECO:0007669"/>
    <property type="project" value="InterPro"/>
</dbReference>
<keyword evidence="3" id="KW-0998">Cell outer membrane</keyword>
<dbReference type="InterPro" id="IPR013358">
    <property type="entry name" value="Pilus_biogenesis_MshL"/>
</dbReference>
<dbReference type="GO" id="GO:0015627">
    <property type="term" value="C:type II protein secretion system complex"/>
    <property type="evidence" value="ECO:0007669"/>
    <property type="project" value="TreeGrafter"/>
</dbReference>
<dbReference type="Pfam" id="PF00263">
    <property type="entry name" value="Secretin"/>
    <property type="match status" value="1"/>
</dbReference>
<dbReference type="PROSITE" id="PS51257">
    <property type="entry name" value="PROKAR_LIPOPROTEIN"/>
    <property type="match status" value="1"/>
</dbReference>
<dbReference type="EMBL" id="FZOT01000007">
    <property type="protein sequence ID" value="SNS82467.1"/>
    <property type="molecule type" value="Genomic_DNA"/>
</dbReference>
<dbReference type="InterPro" id="IPR004846">
    <property type="entry name" value="T2SS/T3SS_dom"/>
</dbReference>
<dbReference type="PRINTS" id="PR00811">
    <property type="entry name" value="BCTERIALGSPD"/>
</dbReference>
<dbReference type="InterPro" id="IPR001775">
    <property type="entry name" value="GspD/PilQ"/>
</dbReference>
<evidence type="ECO:0000256" key="3">
    <source>
        <dbReference type="ARBA" id="ARBA00023237"/>
    </source>
</evidence>
<dbReference type="SMART" id="SM00965">
    <property type="entry name" value="STN"/>
    <property type="match status" value="1"/>
</dbReference>
<dbReference type="RefSeq" id="WP_089399661.1">
    <property type="nucleotide sequence ID" value="NZ_FZOT01000007.1"/>
</dbReference>
<dbReference type="Pfam" id="PF07655">
    <property type="entry name" value="Secretin_N_2"/>
    <property type="match status" value="1"/>
</dbReference>
<dbReference type="PANTHER" id="PTHR30332">
    <property type="entry name" value="PROBABLE GENERAL SECRETION PATHWAY PROTEIN D"/>
    <property type="match status" value="1"/>
</dbReference>